<keyword evidence="1" id="KW-0472">Membrane</keyword>
<organism evidence="3 4">
    <name type="scientific">Betta splendens</name>
    <name type="common">Siamese fighting fish</name>
    <dbReference type="NCBI Taxonomy" id="158456"/>
    <lineage>
        <taxon>Eukaryota</taxon>
        <taxon>Metazoa</taxon>
        <taxon>Chordata</taxon>
        <taxon>Craniata</taxon>
        <taxon>Vertebrata</taxon>
        <taxon>Euteleostomi</taxon>
        <taxon>Actinopterygii</taxon>
        <taxon>Neopterygii</taxon>
        <taxon>Teleostei</taxon>
        <taxon>Neoteleostei</taxon>
        <taxon>Acanthomorphata</taxon>
        <taxon>Anabantaria</taxon>
        <taxon>Anabantiformes</taxon>
        <taxon>Anabantoidei</taxon>
        <taxon>Osphronemidae</taxon>
        <taxon>Betta</taxon>
    </lineage>
</organism>
<feature type="chain" id="PRO_5028416633" evidence="2">
    <location>
        <begin position="26"/>
        <end position="104"/>
    </location>
</feature>
<name>A0A6P7L9B1_BETSP</name>
<feature type="signal peptide" evidence="2">
    <location>
        <begin position="1"/>
        <end position="25"/>
    </location>
</feature>
<keyword evidence="1" id="KW-1133">Transmembrane helix</keyword>
<dbReference type="RefSeq" id="XP_028990625.1">
    <property type="nucleotide sequence ID" value="XM_029134792.3"/>
</dbReference>
<dbReference type="InParanoid" id="A0A6P7L9B1"/>
<dbReference type="PANTHER" id="PTHR37857">
    <property type="entry name" value="TRANSMEMBRANE PROTEIN 273"/>
    <property type="match status" value="1"/>
</dbReference>
<dbReference type="OrthoDB" id="9450584at2759"/>
<dbReference type="InterPro" id="IPR029395">
    <property type="entry name" value="DUF4514"/>
</dbReference>
<dbReference type="AlphaFoldDB" id="A0A6P7L9B1"/>
<gene>
    <name evidence="4" type="primary">LOC114846046</name>
</gene>
<proteinExistence type="predicted"/>
<dbReference type="KEGG" id="bspl:114846046"/>
<dbReference type="GeneID" id="114846046"/>
<evidence type="ECO:0000313" key="4">
    <source>
        <dbReference type="RefSeq" id="XP_028990625.1"/>
    </source>
</evidence>
<reference evidence="4" key="1">
    <citation type="submission" date="2025-08" db="UniProtKB">
        <authorList>
            <consortium name="RefSeq"/>
        </authorList>
    </citation>
    <scope>IDENTIFICATION</scope>
</reference>
<evidence type="ECO:0000256" key="1">
    <source>
        <dbReference type="SAM" id="Phobius"/>
    </source>
</evidence>
<dbReference type="Pfam" id="PF14986">
    <property type="entry name" value="DUF4514"/>
    <property type="match status" value="1"/>
</dbReference>
<keyword evidence="1" id="KW-0812">Transmembrane</keyword>
<keyword evidence="2" id="KW-0732">Signal</keyword>
<dbReference type="PANTHER" id="PTHR37857:SF1">
    <property type="entry name" value="TRANSMEMBRANE PROTEIN 273"/>
    <property type="match status" value="1"/>
</dbReference>
<protein>
    <submittedName>
        <fullName evidence="4">Transmembrane protein 273-like</fullName>
    </submittedName>
</protein>
<evidence type="ECO:0000256" key="2">
    <source>
        <dbReference type="SAM" id="SignalP"/>
    </source>
</evidence>
<dbReference type="Proteomes" id="UP000515150">
    <property type="component" value="Chromosome 19"/>
</dbReference>
<accession>A0A6P7L9B1</accession>
<sequence>MRAFHMSAFIRTVLFTECLLTSVTGDGDDSEEKLEIKYVLIGVGLGLLLAALFIIVKICIIRQHVYDNYTEESMKRPSEPHLFTLSHLSQSENPVPTVSNDVRG</sequence>
<feature type="transmembrane region" description="Helical" evidence="1">
    <location>
        <begin position="36"/>
        <end position="56"/>
    </location>
</feature>
<evidence type="ECO:0000313" key="3">
    <source>
        <dbReference type="Proteomes" id="UP000515150"/>
    </source>
</evidence>
<keyword evidence="3" id="KW-1185">Reference proteome</keyword>